<accession>A0ACB6R3Y4</accession>
<evidence type="ECO:0000313" key="1">
    <source>
        <dbReference type="EMBL" id="KAF2473485.1"/>
    </source>
</evidence>
<proteinExistence type="predicted"/>
<comment type="caution">
    <text evidence="1">The sequence shown here is derived from an EMBL/GenBank/DDBJ whole genome shotgun (WGS) entry which is preliminary data.</text>
</comment>
<keyword evidence="2" id="KW-1185">Reference proteome</keyword>
<dbReference type="Proteomes" id="UP000799755">
    <property type="component" value="Unassembled WGS sequence"/>
</dbReference>
<protein>
    <submittedName>
        <fullName evidence="1">Uncharacterized protein</fullName>
    </submittedName>
</protein>
<organism evidence="1 2">
    <name type="scientific">Lindgomyces ingoldianus</name>
    <dbReference type="NCBI Taxonomy" id="673940"/>
    <lineage>
        <taxon>Eukaryota</taxon>
        <taxon>Fungi</taxon>
        <taxon>Dikarya</taxon>
        <taxon>Ascomycota</taxon>
        <taxon>Pezizomycotina</taxon>
        <taxon>Dothideomycetes</taxon>
        <taxon>Pleosporomycetidae</taxon>
        <taxon>Pleosporales</taxon>
        <taxon>Lindgomycetaceae</taxon>
        <taxon>Lindgomyces</taxon>
    </lineage>
</organism>
<dbReference type="EMBL" id="MU003500">
    <property type="protein sequence ID" value="KAF2473485.1"/>
    <property type="molecule type" value="Genomic_DNA"/>
</dbReference>
<name>A0ACB6R3Y4_9PLEO</name>
<reference evidence="1" key="1">
    <citation type="journal article" date="2020" name="Stud. Mycol.">
        <title>101 Dothideomycetes genomes: a test case for predicting lifestyles and emergence of pathogens.</title>
        <authorList>
            <person name="Haridas S."/>
            <person name="Albert R."/>
            <person name="Binder M."/>
            <person name="Bloem J."/>
            <person name="Labutti K."/>
            <person name="Salamov A."/>
            <person name="Andreopoulos B."/>
            <person name="Baker S."/>
            <person name="Barry K."/>
            <person name="Bills G."/>
            <person name="Bluhm B."/>
            <person name="Cannon C."/>
            <person name="Castanera R."/>
            <person name="Culley D."/>
            <person name="Daum C."/>
            <person name="Ezra D."/>
            <person name="Gonzalez J."/>
            <person name="Henrissat B."/>
            <person name="Kuo A."/>
            <person name="Liang C."/>
            <person name="Lipzen A."/>
            <person name="Lutzoni F."/>
            <person name="Magnuson J."/>
            <person name="Mondo S."/>
            <person name="Nolan M."/>
            <person name="Ohm R."/>
            <person name="Pangilinan J."/>
            <person name="Park H.-J."/>
            <person name="Ramirez L."/>
            <person name="Alfaro M."/>
            <person name="Sun H."/>
            <person name="Tritt A."/>
            <person name="Yoshinaga Y."/>
            <person name="Zwiers L.-H."/>
            <person name="Turgeon B."/>
            <person name="Goodwin S."/>
            <person name="Spatafora J."/>
            <person name="Crous P."/>
            <person name="Grigoriev I."/>
        </authorList>
    </citation>
    <scope>NUCLEOTIDE SEQUENCE</scope>
    <source>
        <strain evidence="1">ATCC 200398</strain>
    </source>
</reference>
<gene>
    <name evidence="1" type="ORF">BDR25DRAFT_341529</name>
</gene>
<sequence>MLRLLSPQRDFLSAEHAIDICDAPRPCTTNQIEARNSVSTASSSHFTFLTTHSARSRTSSVTTCTSVSGAGFEIPRLTKTPWELERNKKNPVWRRSRPEYLFPAHVFKKLPREVYDCILEQLECLHFGQNQACSSCYLKDLYNLSLTSRAWDRAATLQLYRKVWVLTNEDHPKMPKLKIKGTSRLKLLRRTLRERQALARCVRELHMPDIQTLYQNAGIEKEEIVNLVASVVMACPNLERLDGFHAPFTHTFDRLSHALSTRESLKERMWILSEDDIESDSDEEDDPSNIYYHAALDPTERFLDLNSNHPNLTTLVLHQQSCASTPLTFRAVIGAFRQFPLLRCLSISNLPASSFTSMTLNALPLNLQSLRLENLPGINDKGLQRFATSNIPTTIENLTLIDLEISNLVTLSNFLSPHLTAIKRFTFSQQKAPNLPQDAPIPFLQSPTLNYLHWEIKSQAGPPSTLLSPFAPQAPTVRFPFPDSEPLCCLATNLLAMSIKTGLFPELKKVRIPHDPQGLVQALCKPRATALLPSDTALLTSPPRNSIISTPNQNENQSHTQNGGWNWNKIAAAVDPLASYHASSRPSSISKHPSQPPAPHSSSPRIDSPFPSPRFSKPHPNLDFPITTAASPAQSRLAAQARILASRKVPFMVFRVTDPKGAVRINKTVYGFLGTLDSGIVYEIKPDRNRARSFGVKDDSGWGAEGDGNGKIGSEWITSIDDVIGDREGFSGGSLGCRHFGRGGRKVVGVGEMF</sequence>
<evidence type="ECO:0000313" key="2">
    <source>
        <dbReference type="Proteomes" id="UP000799755"/>
    </source>
</evidence>